<evidence type="ECO:0000313" key="3">
    <source>
        <dbReference type="Proteomes" id="UP001596180"/>
    </source>
</evidence>
<dbReference type="Proteomes" id="UP001596180">
    <property type="component" value="Unassembled WGS sequence"/>
</dbReference>
<comment type="caution">
    <text evidence="2">The sequence shown here is derived from an EMBL/GenBank/DDBJ whole genome shotgun (WGS) entry which is preliminary data.</text>
</comment>
<dbReference type="RefSeq" id="WP_381370864.1">
    <property type="nucleotide sequence ID" value="NZ_JBHSOA010000109.1"/>
</dbReference>
<dbReference type="EMBL" id="JBHSOA010000109">
    <property type="protein sequence ID" value="MFC5856424.1"/>
    <property type="molecule type" value="Genomic_DNA"/>
</dbReference>
<evidence type="ECO:0000256" key="1">
    <source>
        <dbReference type="SAM" id="MobiDB-lite"/>
    </source>
</evidence>
<keyword evidence="3" id="KW-1185">Reference proteome</keyword>
<sequence>MDEKLMSVRGDLLIVEDLMLLLMNDDGAPQAPGTLYYTLGAAVLTELTLLGRKGHPPDSHRPHASGRGAADHLAGVRL</sequence>
<proteinExistence type="predicted"/>
<name>A0ABW1EA90_9ACTN</name>
<evidence type="ECO:0000313" key="2">
    <source>
        <dbReference type="EMBL" id="MFC5856424.1"/>
    </source>
</evidence>
<reference evidence="3" key="1">
    <citation type="journal article" date="2019" name="Int. J. Syst. Evol. Microbiol.">
        <title>The Global Catalogue of Microorganisms (GCM) 10K type strain sequencing project: providing services to taxonomists for standard genome sequencing and annotation.</title>
        <authorList>
            <consortium name="The Broad Institute Genomics Platform"/>
            <consortium name="The Broad Institute Genome Sequencing Center for Infectious Disease"/>
            <person name="Wu L."/>
            <person name="Ma J."/>
        </authorList>
    </citation>
    <scope>NUCLEOTIDE SEQUENCE [LARGE SCALE GENOMIC DNA]</scope>
    <source>
        <strain evidence="3">JCM 10411</strain>
    </source>
</reference>
<accession>A0ABW1EA90</accession>
<protein>
    <submittedName>
        <fullName evidence="2">Uncharacterized protein</fullName>
    </submittedName>
</protein>
<organism evidence="2 3">
    <name type="scientific">Streptomyces chlorus</name>
    <dbReference type="NCBI Taxonomy" id="887452"/>
    <lineage>
        <taxon>Bacteria</taxon>
        <taxon>Bacillati</taxon>
        <taxon>Actinomycetota</taxon>
        <taxon>Actinomycetes</taxon>
        <taxon>Kitasatosporales</taxon>
        <taxon>Streptomycetaceae</taxon>
        <taxon>Streptomyces</taxon>
    </lineage>
</organism>
<feature type="region of interest" description="Disordered" evidence="1">
    <location>
        <begin position="51"/>
        <end position="78"/>
    </location>
</feature>
<gene>
    <name evidence="2" type="ORF">ACFPZI_33080</name>
</gene>